<dbReference type="Proteomes" id="UP000005436">
    <property type="component" value="Chromosome"/>
</dbReference>
<organism evidence="1 2">
    <name type="scientific">Tannerella forsythia (strain ATCC 43037 / JCM 10827 / CCUG 21028 A / KCTC 5666 / FDC 338)</name>
    <name type="common">Bacteroides forsythus</name>
    <dbReference type="NCBI Taxonomy" id="203275"/>
    <lineage>
        <taxon>Bacteria</taxon>
        <taxon>Pseudomonadati</taxon>
        <taxon>Bacteroidota</taxon>
        <taxon>Bacteroidia</taxon>
        <taxon>Bacteroidales</taxon>
        <taxon>Tannerellaceae</taxon>
        <taxon>Tannerella</taxon>
    </lineage>
</organism>
<accession>G8UIL8</accession>
<gene>
    <name evidence="1" type="ordered locus">BFO_2167</name>
</gene>
<sequence>MITDTLCTFFISDHFSCEAFLRLSQLHLYNKRLVVIGKNLPQSFSRFYLPV</sequence>
<proteinExistence type="predicted"/>
<protein>
    <submittedName>
        <fullName evidence="1">Uncharacterized protein</fullName>
    </submittedName>
</protein>
<dbReference type="KEGG" id="tfo:BFO_2167"/>
<dbReference type="AlphaFoldDB" id="G8UIL8"/>
<reference evidence="2" key="1">
    <citation type="submission" date="2011-12" db="EMBL/GenBank/DDBJ databases">
        <title>Complete sequence of Tannerella forsythia ATCC 43037.</title>
        <authorList>
            <person name="Dewhirst F."/>
            <person name="Tanner A."/>
            <person name="Izard J."/>
            <person name="Brinkac L."/>
            <person name="Durkin A.S."/>
            <person name="Hostetler J."/>
            <person name="Shetty J."/>
            <person name="Torralba M."/>
            <person name="Gill S."/>
            <person name="Nelson K."/>
        </authorList>
    </citation>
    <scope>NUCLEOTIDE SEQUENCE [LARGE SCALE GENOMIC DNA]</scope>
    <source>
        <strain evidence="2">ATCC 43037 / JCM 10827 / CCUG 33226 / KCTC 5666 / FDC 338</strain>
    </source>
</reference>
<dbReference type="EMBL" id="CP003191">
    <property type="protein sequence ID" value="AEW20902.1"/>
    <property type="molecule type" value="Genomic_DNA"/>
</dbReference>
<keyword evidence="2" id="KW-1185">Reference proteome</keyword>
<evidence type="ECO:0000313" key="1">
    <source>
        <dbReference type="EMBL" id="AEW20902.1"/>
    </source>
</evidence>
<dbReference type="HOGENOM" id="CLU_3104812_0_0_10"/>
<evidence type="ECO:0000313" key="2">
    <source>
        <dbReference type="Proteomes" id="UP000005436"/>
    </source>
</evidence>
<dbReference type="PATRIC" id="fig|203275.8.peg.1970"/>
<dbReference type="STRING" id="203275.BFO_2167"/>
<name>G8UIL8_TANFA</name>